<gene>
    <name evidence="1" type="ORF">SAMN05192533_11563</name>
</gene>
<dbReference type="EMBL" id="FOBW01000015">
    <property type="protein sequence ID" value="SEN57029.1"/>
    <property type="molecule type" value="Genomic_DNA"/>
</dbReference>
<organism evidence="1 2">
    <name type="scientific">Mesobacillus persicus</name>
    <dbReference type="NCBI Taxonomy" id="930146"/>
    <lineage>
        <taxon>Bacteria</taxon>
        <taxon>Bacillati</taxon>
        <taxon>Bacillota</taxon>
        <taxon>Bacilli</taxon>
        <taxon>Bacillales</taxon>
        <taxon>Bacillaceae</taxon>
        <taxon>Mesobacillus</taxon>
    </lineage>
</organism>
<dbReference type="AlphaFoldDB" id="A0A1H8HLK2"/>
<evidence type="ECO:0000313" key="2">
    <source>
        <dbReference type="Proteomes" id="UP000198553"/>
    </source>
</evidence>
<dbReference type="STRING" id="930146.SAMN05192533_11563"/>
<proteinExistence type="predicted"/>
<dbReference type="OrthoDB" id="2938007at2"/>
<dbReference type="Pfam" id="PF17334">
    <property type="entry name" value="CsgA"/>
    <property type="match status" value="1"/>
</dbReference>
<evidence type="ECO:0008006" key="3">
    <source>
        <dbReference type="Google" id="ProtNLM"/>
    </source>
</evidence>
<dbReference type="Proteomes" id="UP000198553">
    <property type="component" value="Unassembled WGS sequence"/>
</dbReference>
<accession>A0A1H8HLK2</accession>
<keyword evidence="2" id="KW-1185">Reference proteome</keyword>
<dbReference type="RefSeq" id="WP_090748995.1">
    <property type="nucleotide sequence ID" value="NZ_FOBW01000015.1"/>
</dbReference>
<protein>
    <recommendedName>
        <fullName evidence="3">Sporulation protein</fullName>
    </recommendedName>
</protein>
<name>A0A1H8HLK2_9BACI</name>
<reference evidence="2" key="1">
    <citation type="submission" date="2016-10" db="EMBL/GenBank/DDBJ databases">
        <authorList>
            <person name="Varghese N."/>
            <person name="Submissions S."/>
        </authorList>
    </citation>
    <scope>NUCLEOTIDE SEQUENCE [LARGE SCALE GENOMIC DNA]</scope>
    <source>
        <strain evidence="2">B48,IBRC-M 10115,DSM 25386,CECT 8001</strain>
    </source>
</reference>
<dbReference type="InterPro" id="IPR020255">
    <property type="entry name" value="CsgA"/>
</dbReference>
<evidence type="ECO:0000313" key="1">
    <source>
        <dbReference type="EMBL" id="SEN57029.1"/>
    </source>
</evidence>
<sequence>MEKTLAYLREILANYTEKDEISNRIYNKIEAGSYSSEGELVRDLTFEESEYLNGILPWEIKYAKNEQDEQRAYQLNEVYELLF</sequence>